<dbReference type="InterPro" id="IPR011993">
    <property type="entry name" value="PH-like_dom_sf"/>
</dbReference>
<evidence type="ECO:0000256" key="16">
    <source>
        <dbReference type="ARBA" id="ARBA00022840"/>
    </source>
</evidence>
<gene>
    <name evidence="26" type="primary">DGKD</name>
</gene>
<dbReference type="Gene3D" id="2.30.29.30">
    <property type="entry name" value="Pleckstrin-homology domain (PH domain)/Phosphotyrosine-binding domain (PTB)"/>
    <property type="match status" value="1"/>
</dbReference>
<keyword evidence="14" id="KW-0418">Kinase</keyword>
<dbReference type="PROSITE" id="PS50105">
    <property type="entry name" value="SAM_DOMAIN"/>
    <property type="match status" value="1"/>
</dbReference>
<dbReference type="AlphaFoldDB" id="A0A452RRB9"/>
<dbReference type="GO" id="GO:0046982">
    <property type="term" value="F:protein heterodimerization activity"/>
    <property type="evidence" value="ECO:0007669"/>
    <property type="project" value="InterPro"/>
</dbReference>
<dbReference type="SMART" id="SM00233">
    <property type="entry name" value="PH"/>
    <property type="match status" value="1"/>
</dbReference>
<dbReference type="PANTHER" id="PTHR11255:SF30">
    <property type="entry name" value="DIACYLGLYCEROL KINASE DELTA"/>
    <property type="match status" value="1"/>
</dbReference>
<comment type="catalytic activity">
    <reaction evidence="20">
        <text>a 1,2-diacyl-sn-glycerol + ATP = a 1,2-diacyl-sn-glycero-3-phosphate + ADP + H(+)</text>
        <dbReference type="Rhea" id="RHEA:10272"/>
        <dbReference type="ChEBI" id="CHEBI:15378"/>
        <dbReference type="ChEBI" id="CHEBI:17815"/>
        <dbReference type="ChEBI" id="CHEBI:30616"/>
        <dbReference type="ChEBI" id="CHEBI:58608"/>
        <dbReference type="ChEBI" id="CHEBI:456216"/>
        <dbReference type="EC" id="2.7.1.107"/>
    </reaction>
    <physiologicalReaction direction="left-to-right" evidence="20">
        <dbReference type="Rhea" id="RHEA:10273"/>
    </physiologicalReaction>
</comment>
<dbReference type="PROSITE" id="PS50081">
    <property type="entry name" value="ZF_DAG_PE_2"/>
    <property type="match status" value="2"/>
</dbReference>
<keyword evidence="8" id="KW-0597">Phosphoprotein</keyword>
<organism evidence="26 27">
    <name type="scientific">Ursus americanus</name>
    <name type="common">American black bear</name>
    <name type="synonym">Euarctos americanus</name>
    <dbReference type="NCBI Taxonomy" id="9643"/>
    <lineage>
        <taxon>Eukaryota</taxon>
        <taxon>Metazoa</taxon>
        <taxon>Chordata</taxon>
        <taxon>Craniata</taxon>
        <taxon>Vertebrata</taxon>
        <taxon>Euteleostomi</taxon>
        <taxon>Mammalia</taxon>
        <taxon>Eutheria</taxon>
        <taxon>Laurasiatheria</taxon>
        <taxon>Carnivora</taxon>
        <taxon>Caniformia</taxon>
        <taxon>Ursidae</taxon>
        <taxon>Ursus</taxon>
    </lineage>
</organism>
<keyword evidence="18" id="KW-0472">Membrane</keyword>
<dbReference type="GO" id="GO:0005524">
    <property type="term" value="F:ATP binding"/>
    <property type="evidence" value="ECO:0007669"/>
    <property type="project" value="UniProtKB-KW"/>
</dbReference>
<dbReference type="PROSITE" id="PS00479">
    <property type="entry name" value="ZF_DAG_PE_1"/>
    <property type="match status" value="1"/>
</dbReference>
<evidence type="ECO:0000256" key="19">
    <source>
        <dbReference type="ARBA" id="ARBA00023371"/>
    </source>
</evidence>
<reference evidence="26" key="3">
    <citation type="submission" date="2025-09" db="UniProtKB">
        <authorList>
            <consortium name="Ensembl"/>
        </authorList>
    </citation>
    <scope>IDENTIFICATION</scope>
</reference>
<dbReference type="SMART" id="SM00109">
    <property type="entry name" value="C1"/>
    <property type="match status" value="2"/>
</dbReference>
<dbReference type="Proteomes" id="UP000291022">
    <property type="component" value="Unassembled WGS sequence"/>
</dbReference>
<feature type="region of interest" description="Disordered" evidence="22">
    <location>
        <begin position="528"/>
        <end position="564"/>
    </location>
</feature>
<proteinExistence type="inferred from homology"/>
<name>A0A452RRB9_URSAM</name>
<dbReference type="InterPro" id="IPR054474">
    <property type="entry name" value="DGKD_4H"/>
</dbReference>
<evidence type="ECO:0000256" key="22">
    <source>
        <dbReference type="SAM" id="MobiDB-lite"/>
    </source>
</evidence>
<evidence type="ECO:0000256" key="10">
    <source>
        <dbReference type="ARBA" id="ARBA00022723"/>
    </source>
</evidence>
<dbReference type="Pfam" id="PF00130">
    <property type="entry name" value="C1_1"/>
    <property type="match status" value="2"/>
</dbReference>
<feature type="domain" description="Phorbol-ester/DAG-type" evidence="24">
    <location>
        <begin position="100"/>
        <end position="150"/>
    </location>
</feature>
<dbReference type="GeneTree" id="ENSGT00940000159041"/>
<dbReference type="SUPFAM" id="SSF111331">
    <property type="entry name" value="NAD kinase/diacylglycerol kinase-like"/>
    <property type="match status" value="1"/>
</dbReference>
<keyword evidence="6" id="KW-1003">Cell membrane</keyword>
<feature type="domain" description="SAM" evidence="25">
    <location>
        <begin position="1042"/>
        <end position="1105"/>
    </location>
</feature>
<dbReference type="InterPro" id="IPR047478">
    <property type="entry name" value="C1_DGKdelta_rpt1"/>
</dbReference>
<evidence type="ECO:0000259" key="25">
    <source>
        <dbReference type="PROSITE" id="PS50105"/>
    </source>
</evidence>
<keyword evidence="11" id="KW-0677">Repeat</keyword>
<protein>
    <recommendedName>
        <fullName evidence="5">diacylglycerol kinase (ATP)</fullName>
        <ecNumber evidence="5">2.7.1.107</ecNumber>
    </recommendedName>
</protein>
<keyword evidence="13" id="KW-0863">Zinc-finger</keyword>
<dbReference type="GO" id="GO:0005737">
    <property type="term" value="C:cytoplasm"/>
    <property type="evidence" value="ECO:0007669"/>
    <property type="project" value="UniProtKB-SubCell"/>
</dbReference>
<evidence type="ECO:0000259" key="24">
    <source>
        <dbReference type="PROSITE" id="PS50081"/>
    </source>
</evidence>
<comment type="catalytic activity">
    <reaction evidence="19">
        <text>1,2-di-(9Z-octadecenoyl)-sn-glycerol + ATP = 1,2-di-(9Z-octadecenoyl)-sn-glycero-3-phosphate + ADP + H(+)</text>
        <dbReference type="Rhea" id="RHEA:40327"/>
        <dbReference type="ChEBI" id="CHEBI:15378"/>
        <dbReference type="ChEBI" id="CHEBI:30616"/>
        <dbReference type="ChEBI" id="CHEBI:52333"/>
        <dbReference type="ChEBI" id="CHEBI:74546"/>
        <dbReference type="ChEBI" id="CHEBI:456216"/>
    </reaction>
    <physiologicalReaction direction="left-to-right" evidence="19">
        <dbReference type="Rhea" id="RHEA:40328"/>
    </physiologicalReaction>
</comment>
<dbReference type="FunFam" id="3.30.60.20:FF:000029">
    <property type="entry name" value="Diacylglycerol kinase"/>
    <property type="match status" value="1"/>
</dbReference>
<dbReference type="FunFam" id="2.30.29.30:FF:000060">
    <property type="entry name" value="Diacylglycerol kinase"/>
    <property type="match status" value="1"/>
</dbReference>
<evidence type="ECO:0000256" key="7">
    <source>
        <dbReference type="ARBA" id="ARBA00022490"/>
    </source>
</evidence>
<evidence type="ECO:0000256" key="13">
    <source>
        <dbReference type="ARBA" id="ARBA00022771"/>
    </source>
</evidence>
<dbReference type="Gene3D" id="2.60.200.40">
    <property type="match status" value="1"/>
</dbReference>
<dbReference type="CDD" id="cd09575">
    <property type="entry name" value="SAM_DGK-delta"/>
    <property type="match status" value="1"/>
</dbReference>
<dbReference type="SUPFAM" id="SSF47769">
    <property type="entry name" value="SAM/Pointed domain"/>
    <property type="match status" value="1"/>
</dbReference>
<keyword evidence="17" id="KW-0443">Lipid metabolism</keyword>
<keyword evidence="16" id="KW-0067">ATP-binding</keyword>
<dbReference type="InterPro" id="IPR046349">
    <property type="entry name" value="C1-like_sf"/>
</dbReference>
<feature type="domain" description="PH" evidence="23">
    <location>
        <begin position="1"/>
        <end position="83"/>
    </location>
</feature>
<evidence type="ECO:0000256" key="9">
    <source>
        <dbReference type="ARBA" id="ARBA00022679"/>
    </source>
</evidence>
<evidence type="ECO:0000256" key="11">
    <source>
        <dbReference type="ARBA" id="ARBA00022737"/>
    </source>
</evidence>
<dbReference type="InterPro" id="IPR000756">
    <property type="entry name" value="Diacylglycerol_kin_accessory"/>
</dbReference>
<dbReference type="SUPFAM" id="SSF50729">
    <property type="entry name" value="PH domain-like"/>
    <property type="match status" value="1"/>
</dbReference>
<dbReference type="InterPro" id="IPR037607">
    <property type="entry name" value="DGK"/>
</dbReference>
<dbReference type="Gene3D" id="1.10.150.50">
    <property type="entry name" value="Transcription Factor, Ets-1"/>
    <property type="match status" value="1"/>
</dbReference>
<dbReference type="PANTHER" id="PTHR11255">
    <property type="entry name" value="DIACYLGLYCEROL KINASE"/>
    <property type="match status" value="1"/>
</dbReference>
<evidence type="ECO:0000259" key="23">
    <source>
        <dbReference type="PROSITE" id="PS50003"/>
    </source>
</evidence>
<evidence type="ECO:0000313" key="27">
    <source>
        <dbReference type="Proteomes" id="UP000291022"/>
    </source>
</evidence>
<evidence type="ECO:0000256" key="6">
    <source>
        <dbReference type="ARBA" id="ARBA00022475"/>
    </source>
</evidence>
<evidence type="ECO:0000256" key="2">
    <source>
        <dbReference type="ARBA" id="ARBA00004496"/>
    </source>
</evidence>
<dbReference type="SMART" id="SM00045">
    <property type="entry name" value="DAGKa"/>
    <property type="match status" value="1"/>
</dbReference>
<dbReference type="InterPro" id="IPR002219">
    <property type="entry name" value="PKC_DAG/PE"/>
</dbReference>
<dbReference type="FunFam" id="2.60.200.40:FF:000001">
    <property type="entry name" value="Diacylglycerol kinase"/>
    <property type="match status" value="1"/>
</dbReference>
<evidence type="ECO:0000256" key="20">
    <source>
        <dbReference type="ARBA" id="ARBA00023411"/>
    </source>
</evidence>
<evidence type="ECO:0000256" key="3">
    <source>
        <dbReference type="ARBA" id="ARBA00005175"/>
    </source>
</evidence>
<dbReference type="EC" id="2.7.1.107" evidence="5"/>
<evidence type="ECO:0000256" key="12">
    <source>
        <dbReference type="ARBA" id="ARBA00022741"/>
    </source>
</evidence>
<dbReference type="Pfam" id="PF07647">
    <property type="entry name" value="SAM_2"/>
    <property type="match status" value="1"/>
</dbReference>
<comment type="pathway">
    <text evidence="21">Glycerolipid metabolism.</text>
</comment>
<dbReference type="GO" id="GO:0004143">
    <property type="term" value="F:ATP-dependent diacylglycerol kinase activity"/>
    <property type="evidence" value="ECO:0007669"/>
    <property type="project" value="UniProtKB-EC"/>
</dbReference>
<dbReference type="InterPro" id="IPR016064">
    <property type="entry name" value="NAD/diacylglycerol_kinase_sf"/>
</dbReference>
<dbReference type="SMART" id="SM00454">
    <property type="entry name" value="SAM"/>
    <property type="match status" value="1"/>
</dbReference>
<dbReference type="CDD" id="cd13274">
    <property type="entry name" value="PH_DGK_type2"/>
    <property type="match status" value="1"/>
</dbReference>
<evidence type="ECO:0000256" key="21">
    <source>
        <dbReference type="ARBA" id="ARBA00060536"/>
    </source>
</evidence>
<evidence type="ECO:0000313" key="26">
    <source>
        <dbReference type="Ensembl" id="ENSUAMP00000021834.1"/>
    </source>
</evidence>
<dbReference type="GO" id="GO:0008270">
    <property type="term" value="F:zinc ion binding"/>
    <property type="evidence" value="ECO:0007669"/>
    <property type="project" value="UniProtKB-KW"/>
</dbReference>
<keyword evidence="27" id="KW-1185">Reference proteome</keyword>
<accession>A0A452RRB9</accession>
<dbReference type="InterPro" id="IPR001660">
    <property type="entry name" value="SAM"/>
</dbReference>
<comment type="similarity">
    <text evidence="4">Belongs to the eukaryotic diacylglycerol kinase family.</text>
</comment>
<feature type="region of interest" description="Disordered" evidence="22">
    <location>
        <begin position="450"/>
        <end position="496"/>
    </location>
</feature>
<dbReference type="InterPro" id="IPR047477">
    <property type="entry name" value="C1_DGKdelta_rpt2"/>
</dbReference>
<evidence type="ECO:0000256" key="1">
    <source>
        <dbReference type="ARBA" id="ARBA00004236"/>
    </source>
</evidence>
<evidence type="ECO:0000256" key="4">
    <source>
        <dbReference type="ARBA" id="ARBA00009280"/>
    </source>
</evidence>
<sequence length="1111" mass="123528">MLTKQNNSFQRSKRRYFKLRGRTLYYSIIFDEVDLTDARVAESSTKNVNNSFTVITPCRKLILCADNRKEMEEWIAALKTIQNREHFEPTQYSMDHFSGMHNWYACSHARPTYCNVCREALSGVTSHGLSCEVCKFKAHKRCAVRATNNCKWTTLASIGKDIIEDEDGIAMPHQWLEGNLPVSAKCTVCDKTCGSVLRLQDWRCLWCKAMVHTSCKESLQTKCPLGLCKVSVIPPTALNSIDSDGGCLTLSWLTRLAAGRGVLVLCRRGTRLSQKQMFLRGIPFLSFRGDACLTGCDVCFQLSEEPSYGMQSVELKGVQLQLGCQLPRGAGRPAESCLCVCRWSVMAYETRLPRQASSSTGTEDFSEGSEVQQILFYEDSVAAHLSKILTSDQHSVVISSAKVLCETVKDFVARVGKAYEKTTESSEESEVMAKKCSVLKEKLDSLLKTLDDESQASSSLPTPPPTIAEEAEDGEGAGSGCGSSGERSVGSACPARPQIFRPREQLMLRANSLKKAIRQIIEHTEKAVDEQNAQTQEQEGFALSLSESEEKKDPKSDDRVCPTESCGVAKGRSLRKVSKSPCEKLISKGSLSLGSSASLPPQSGNRDGLPALNTKILFSNVRAGMSGSLPGGSVISRLLINADPFNSEPENLEYYTEKCVMNNYFGIGLDAKISLDFNNKRDEHPEKCRSRTKNMMWYGVLGTKELLHRTYKNLEQKVLLECDGRPIPLPSLQGIAVLNIPSYAGGTNFWGGTKEDDTFAAPSFDDKILEVVAVFGSMQMAVSRVIKLQHHRIAQCRTVKISILGDEGVPVQVDGEAWIQPPGYIRIIHKNRAQTLTRDRAFENTLKSWEDKQKCELPRPPSFSLHPGILSEEEANQMDHFGQAAGALIHSIREIAQSHQDMEQELAHAVNASSKSMDRVYGKPRTTEGLNCSFVLEMVNNIKALRSETELLLAGKMALQLDPPQKERLGAALTEMDQQLRKLADTPWLCQPMEPGDEENVMLELSKRSRSGKFRLVTKFKKEKNSKNREARSSLGAPVHLWGTEEVAAWLEHLSLCEYKDIFTRHDIRGSELLHLERRDLKDLGVTKVGHMKRILCGIKELSRSTPATEA</sequence>
<dbReference type="InterPro" id="IPR001849">
    <property type="entry name" value="PH_domain"/>
</dbReference>
<dbReference type="GO" id="GO:0042803">
    <property type="term" value="F:protein homodimerization activity"/>
    <property type="evidence" value="ECO:0007669"/>
    <property type="project" value="InterPro"/>
</dbReference>
<dbReference type="InterPro" id="IPR013761">
    <property type="entry name" value="SAM/pointed_sf"/>
</dbReference>
<dbReference type="Gene3D" id="3.30.60.20">
    <property type="match status" value="2"/>
</dbReference>
<evidence type="ECO:0000256" key="8">
    <source>
        <dbReference type="ARBA" id="ARBA00022553"/>
    </source>
</evidence>
<dbReference type="SUPFAM" id="SSF57889">
    <property type="entry name" value="Cysteine-rich domain"/>
    <property type="match status" value="2"/>
</dbReference>
<evidence type="ECO:0000256" key="17">
    <source>
        <dbReference type="ARBA" id="ARBA00023098"/>
    </source>
</evidence>
<dbReference type="FunFam" id="1.10.150.50:FF:000021">
    <property type="entry name" value="Diacylglycerol kinase"/>
    <property type="match status" value="1"/>
</dbReference>
<dbReference type="PROSITE" id="PS50003">
    <property type="entry name" value="PH_DOMAIN"/>
    <property type="match status" value="1"/>
</dbReference>
<keyword evidence="7" id="KW-0963">Cytoplasm</keyword>
<dbReference type="GO" id="GO:0007200">
    <property type="term" value="P:phospholipase C-activating G protein-coupled receptor signaling pathway"/>
    <property type="evidence" value="ECO:0007669"/>
    <property type="project" value="InterPro"/>
</dbReference>
<comment type="subcellular location">
    <subcellularLocation>
        <location evidence="1">Cell membrane</location>
    </subcellularLocation>
    <subcellularLocation>
        <location evidence="2">Cytoplasm</location>
    </subcellularLocation>
</comment>
<keyword evidence="9" id="KW-0808">Transferase</keyword>
<dbReference type="FunFam" id="3.30.60.20:FF:000002">
    <property type="entry name" value="Diacylglycerol kinase"/>
    <property type="match status" value="1"/>
</dbReference>
<dbReference type="InterPro" id="IPR037606">
    <property type="entry name" value="DGK-delta_SAM"/>
</dbReference>
<dbReference type="GO" id="GO:0046486">
    <property type="term" value="P:glycerolipid metabolic process"/>
    <property type="evidence" value="ECO:0007669"/>
    <property type="project" value="UniProtKB-ARBA"/>
</dbReference>
<evidence type="ECO:0000256" key="18">
    <source>
        <dbReference type="ARBA" id="ARBA00023136"/>
    </source>
</evidence>
<feature type="compositionally biased region" description="Basic and acidic residues" evidence="22">
    <location>
        <begin position="548"/>
        <end position="561"/>
    </location>
</feature>
<dbReference type="CDD" id="cd20847">
    <property type="entry name" value="C1_DGKdelta_rpt1"/>
    <property type="match status" value="1"/>
</dbReference>
<dbReference type="Pfam" id="PF00609">
    <property type="entry name" value="DAGK_acc"/>
    <property type="match status" value="1"/>
</dbReference>
<evidence type="ECO:0000256" key="5">
    <source>
        <dbReference type="ARBA" id="ARBA00012133"/>
    </source>
</evidence>
<comment type="pathway">
    <text evidence="3">Lipid metabolism; glycerolipid metabolism.</text>
</comment>
<evidence type="ECO:0000256" key="15">
    <source>
        <dbReference type="ARBA" id="ARBA00022833"/>
    </source>
</evidence>
<dbReference type="Pfam" id="PF22944">
    <property type="entry name" value="DGKD_4H"/>
    <property type="match status" value="1"/>
</dbReference>
<dbReference type="GO" id="GO:0005886">
    <property type="term" value="C:plasma membrane"/>
    <property type="evidence" value="ECO:0007669"/>
    <property type="project" value="UniProtKB-SubCell"/>
</dbReference>
<keyword evidence="12" id="KW-0547">Nucleotide-binding</keyword>
<dbReference type="CDD" id="cd20893">
    <property type="entry name" value="C1_DGKdelta_rpt2"/>
    <property type="match status" value="1"/>
</dbReference>
<keyword evidence="15" id="KW-0862">Zinc</keyword>
<feature type="domain" description="Phorbol-ester/DAG-type" evidence="24">
    <location>
        <begin position="172"/>
        <end position="223"/>
    </location>
</feature>
<dbReference type="Pfam" id="PF00169">
    <property type="entry name" value="PH"/>
    <property type="match status" value="1"/>
</dbReference>
<keyword evidence="10" id="KW-0479">Metal-binding</keyword>
<reference evidence="27" key="1">
    <citation type="submission" date="2016-06" db="EMBL/GenBank/DDBJ databases">
        <title>De novo assembly and RNA-Seq shows season-dependent expression and editing in black bear kidneys.</title>
        <authorList>
            <person name="Korstanje R."/>
            <person name="Srivastava A."/>
            <person name="Sarsani V.K."/>
            <person name="Sheehan S.M."/>
            <person name="Seger R.L."/>
            <person name="Barter M.E."/>
            <person name="Lindqvist C."/>
            <person name="Brody L.C."/>
            <person name="Mullikin J.C."/>
        </authorList>
    </citation>
    <scope>NUCLEOTIDE SEQUENCE [LARGE SCALE GENOMIC DNA]</scope>
</reference>
<evidence type="ECO:0000256" key="14">
    <source>
        <dbReference type="ARBA" id="ARBA00022777"/>
    </source>
</evidence>
<dbReference type="Ensembl" id="ENSUAMT00000024408.1">
    <property type="protein sequence ID" value="ENSUAMP00000021834.1"/>
    <property type="gene ID" value="ENSUAMG00000017067.1"/>
</dbReference>
<reference evidence="26" key="2">
    <citation type="submission" date="2025-08" db="UniProtKB">
        <authorList>
            <consortium name="Ensembl"/>
        </authorList>
    </citation>
    <scope>IDENTIFICATION</scope>
</reference>